<comment type="caution">
    <text evidence="1">The sequence shown here is derived from an EMBL/GenBank/DDBJ whole genome shotgun (WGS) entry which is preliminary data.</text>
</comment>
<protein>
    <submittedName>
        <fullName evidence="1">Uncharacterized protein</fullName>
    </submittedName>
</protein>
<evidence type="ECO:0000313" key="1">
    <source>
        <dbReference type="EMBL" id="MDE1202679.1"/>
    </source>
</evidence>
<proteinExistence type="predicted"/>
<organism evidence="1 2">
    <name type="scientific">Mediterraneibacter gnavus</name>
    <name type="common">Ruminococcus gnavus</name>
    <dbReference type="NCBI Taxonomy" id="33038"/>
    <lineage>
        <taxon>Bacteria</taxon>
        <taxon>Bacillati</taxon>
        <taxon>Bacillota</taxon>
        <taxon>Clostridia</taxon>
        <taxon>Lachnospirales</taxon>
        <taxon>Lachnospiraceae</taxon>
        <taxon>Mediterraneibacter</taxon>
    </lineage>
</organism>
<dbReference type="AlphaFoldDB" id="A0AAW6K2C1"/>
<name>A0AAW6K2C1_MEDGN</name>
<gene>
    <name evidence="1" type="ORF">O4N78_03660</name>
</gene>
<dbReference type="RefSeq" id="WP_054337765.1">
    <property type="nucleotide sequence ID" value="NZ_BAABXJ010000001.1"/>
</dbReference>
<dbReference type="Proteomes" id="UP001149331">
    <property type="component" value="Unassembled WGS sequence"/>
</dbReference>
<reference evidence="1" key="1">
    <citation type="submission" date="2022-12" db="EMBL/GenBank/DDBJ databases">
        <title>Genome of R. gnavus strain RSHDN_120.</title>
        <authorList>
            <person name="Abdugheni R."/>
        </authorList>
    </citation>
    <scope>NUCLEOTIDE SEQUENCE</scope>
    <source>
        <strain evidence="1">RSHDN_120</strain>
    </source>
</reference>
<dbReference type="EMBL" id="JAPZEG010000002">
    <property type="protein sequence ID" value="MDE1202679.1"/>
    <property type="molecule type" value="Genomic_DNA"/>
</dbReference>
<accession>A0AAW6K2C1</accession>
<sequence length="61" mass="7192">MYDEISLEQRTHDLAVAATVLYYQQQNIEISESNAFEYGMKYRSLLNQIRNSMEEGKSDLR</sequence>
<evidence type="ECO:0000313" key="2">
    <source>
        <dbReference type="Proteomes" id="UP001149331"/>
    </source>
</evidence>